<keyword evidence="4" id="KW-1185">Reference proteome</keyword>
<comment type="similarity">
    <text evidence="1">Belongs to the PUR DNA-binding protein family.</text>
</comment>
<name>A0A9P1IRD5_9PELO</name>
<dbReference type="PANTHER" id="PTHR12611">
    <property type="entry name" value="PUR-TRANSCRIPTIONAL ACTIVATOR"/>
    <property type="match status" value="1"/>
</dbReference>
<accession>A0A9P1IRD5</accession>
<keyword evidence="2" id="KW-0238">DNA-binding</keyword>
<dbReference type="Proteomes" id="UP001152747">
    <property type="component" value="Unassembled WGS sequence"/>
</dbReference>
<dbReference type="GO" id="GO:0000981">
    <property type="term" value="F:DNA-binding transcription factor activity, RNA polymerase II-specific"/>
    <property type="evidence" value="ECO:0007669"/>
    <property type="project" value="TreeGrafter"/>
</dbReference>
<dbReference type="OrthoDB" id="523901at2759"/>
<gene>
    <name evidence="3" type="ORF">CAMP_LOCUS11601</name>
</gene>
<evidence type="ECO:0000313" key="4">
    <source>
        <dbReference type="Proteomes" id="UP001152747"/>
    </source>
</evidence>
<dbReference type="PANTHER" id="PTHR12611:SF0">
    <property type="entry name" value="PURINE-RICH BINDING PROTEIN-ALPHA, ISOFORM B"/>
    <property type="match status" value="1"/>
</dbReference>
<dbReference type="GO" id="GO:0005634">
    <property type="term" value="C:nucleus"/>
    <property type="evidence" value="ECO:0007669"/>
    <property type="project" value="TreeGrafter"/>
</dbReference>
<dbReference type="Pfam" id="PF04845">
    <property type="entry name" value="PurA"/>
    <property type="match status" value="1"/>
</dbReference>
<dbReference type="GO" id="GO:0000977">
    <property type="term" value="F:RNA polymerase II transcription regulatory region sequence-specific DNA binding"/>
    <property type="evidence" value="ECO:0007669"/>
    <property type="project" value="InterPro"/>
</dbReference>
<dbReference type="InterPro" id="IPR006628">
    <property type="entry name" value="PUR-bd_fam"/>
</dbReference>
<evidence type="ECO:0000256" key="2">
    <source>
        <dbReference type="ARBA" id="ARBA00023125"/>
    </source>
</evidence>
<evidence type="ECO:0000313" key="3">
    <source>
        <dbReference type="EMBL" id="CAI5448964.1"/>
    </source>
</evidence>
<proteinExistence type="inferred from homology"/>
<dbReference type="Gene3D" id="3.10.450.700">
    <property type="match status" value="3"/>
</dbReference>
<evidence type="ECO:0000256" key="1">
    <source>
        <dbReference type="ARBA" id="ARBA00009251"/>
    </source>
</evidence>
<dbReference type="SMART" id="SM00712">
    <property type="entry name" value="PUR"/>
    <property type="match status" value="3"/>
</dbReference>
<dbReference type="EMBL" id="CANHGI010000004">
    <property type="protein sequence ID" value="CAI5448964.1"/>
    <property type="molecule type" value="Genomic_DNA"/>
</dbReference>
<organism evidence="3 4">
    <name type="scientific">Caenorhabditis angaria</name>
    <dbReference type="NCBI Taxonomy" id="860376"/>
    <lineage>
        <taxon>Eukaryota</taxon>
        <taxon>Metazoa</taxon>
        <taxon>Ecdysozoa</taxon>
        <taxon>Nematoda</taxon>
        <taxon>Chromadorea</taxon>
        <taxon>Rhabditida</taxon>
        <taxon>Rhabditina</taxon>
        <taxon>Rhabditomorpha</taxon>
        <taxon>Rhabditoidea</taxon>
        <taxon>Rhabditidae</taxon>
        <taxon>Peloderinae</taxon>
        <taxon>Caenorhabditis</taxon>
    </lineage>
</organism>
<comment type="caution">
    <text evidence="3">The sequence shown here is derived from an EMBL/GenBank/DDBJ whole genome shotgun (WGS) entry which is preliminary data.</text>
</comment>
<dbReference type="GO" id="GO:0032422">
    <property type="term" value="F:purine-rich negative regulatory element binding"/>
    <property type="evidence" value="ECO:0007669"/>
    <property type="project" value="InterPro"/>
</dbReference>
<sequence length="230" mass="26304">MSDGSPERGQKRNEHQLESKQINVQYKRYYVDVNENDRGRFFKIAELGSNYKGRITLIIPAAIAIRDELNVMVELLDKPLEGDAPTGKEAVVIKSETLNIDGRRFYIDLKENERGRFLRIAQMPRNPRQQRQQISIPCAGVVEIRNTLTDFLNKYSEGYTAEPEAQNKITAENKSFLFNVGENERGQFLRISEIKLNTGYRSAITIPLPSLNDFRKALDDAAKEKPQARA</sequence>
<reference evidence="3" key="1">
    <citation type="submission" date="2022-11" db="EMBL/GenBank/DDBJ databases">
        <authorList>
            <person name="Kikuchi T."/>
        </authorList>
    </citation>
    <scope>NUCLEOTIDE SEQUENCE</scope>
    <source>
        <strain evidence="3">PS1010</strain>
    </source>
</reference>
<protein>
    <submittedName>
        <fullName evidence="3">Uncharacterized protein</fullName>
    </submittedName>
</protein>
<dbReference type="AlphaFoldDB" id="A0A9P1IRD5"/>